<gene>
    <name evidence="3" type="ORF">GSLYS_00017168001</name>
</gene>
<keyword evidence="1" id="KW-0175">Coiled coil</keyword>
<proteinExistence type="predicted"/>
<accession>A0AAV2IBH8</accession>
<evidence type="ECO:0000256" key="1">
    <source>
        <dbReference type="SAM" id="Coils"/>
    </source>
</evidence>
<comment type="caution">
    <text evidence="3">The sequence shown here is derived from an EMBL/GenBank/DDBJ whole genome shotgun (WGS) entry which is preliminary data.</text>
</comment>
<organism evidence="3 4">
    <name type="scientific">Lymnaea stagnalis</name>
    <name type="common">Great pond snail</name>
    <name type="synonym">Helix stagnalis</name>
    <dbReference type="NCBI Taxonomy" id="6523"/>
    <lineage>
        <taxon>Eukaryota</taxon>
        <taxon>Metazoa</taxon>
        <taxon>Spiralia</taxon>
        <taxon>Lophotrochozoa</taxon>
        <taxon>Mollusca</taxon>
        <taxon>Gastropoda</taxon>
        <taxon>Heterobranchia</taxon>
        <taxon>Euthyneura</taxon>
        <taxon>Panpulmonata</taxon>
        <taxon>Hygrophila</taxon>
        <taxon>Lymnaeoidea</taxon>
        <taxon>Lymnaeidae</taxon>
        <taxon>Lymnaea</taxon>
    </lineage>
</organism>
<keyword evidence="4" id="KW-1185">Reference proteome</keyword>
<protein>
    <submittedName>
        <fullName evidence="3">Uncharacterized protein</fullName>
    </submittedName>
</protein>
<evidence type="ECO:0000256" key="2">
    <source>
        <dbReference type="SAM" id="MobiDB-lite"/>
    </source>
</evidence>
<reference evidence="3 4" key="1">
    <citation type="submission" date="2024-04" db="EMBL/GenBank/DDBJ databases">
        <authorList>
            <consortium name="Genoscope - CEA"/>
            <person name="William W."/>
        </authorList>
    </citation>
    <scope>NUCLEOTIDE SEQUENCE [LARGE SCALE GENOMIC DNA]</scope>
</reference>
<evidence type="ECO:0000313" key="3">
    <source>
        <dbReference type="EMBL" id="CAL1543634.1"/>
    </source>
</evidence>
<dbReference type="EMBL" id="CAXITT010000567">
    <property type="protein sequence ID" value="CAL1543634.1"/>
    <property type="molecule type" value="Genomic_DNA"/>
</dbReference>
<dbReference type="AlphaFoldDB" id="A0AAV2IBH8"/>
<sequence>MEFLRSLKEATALGLTSEQFLVVWNREIELKIQASKTGAEIGDTTVEPDNIKPDTSDSVKMQPDSPTELSQMLNQFQQQLARIQASQKKLQDTVDLLQQQQHHQQKLHQQTLHIQREVEVIVSQQKKQSQEISEKILSLEKCIENRHNIVVESIKSHVEDEGKKLQETMCNLIEAYQSKSVEEIRETHTYFTEYSIRTVEKTFSTFFQIFATNQYYQINKLLLDKLSPLTAAVEMKMFDMPIEITKAVAELTLLSKATRSSVTDITEKAAVAVSEQFQTLLPSEMSGLGNDAVLIAVGDVKELIQKNYRGTLDVIRAFRKTMREDVSLLLDIASTQELKTRDCVQLSEAETNLKTGRGVSAEHGEAGQLSCMTPKKTLENGAMKTATQNDNSESPKHMPSRNVWVMDGVSKLGTNNDNCVCSISVDNYTFLLTARFRDDMVQFMIASVTDTQVNAKSWPVTCRVGFFLENVEIPGKSPILITKRKYLGKPTQSTGMSQLVFLHYFNASLVRKYVQNDTLTVQFWVDVVK</sequence>
<name>A0AAV2IBH8_LYMST</name>
<feature type="region of interest" description="Disordered" evidence="2">
    <location>
        <begin position="42"/>
        <end position="65"/>
    </location>
</feature>
<feature type="coiled-coil region" evidence="1">
    <location>
        <begin position="73"/>
        <end position="100"/>
    </location>
</feature>
<evidence type="ECO:0000313" key="4">
    <source>
        <dbReference type="Proteomes" id="UP001497497"/>
    </source>
</evidence>
<dbReference type="Proteomes" id="UP001497497">
    <property type="component" value="Unassembled WGS sequence"/>
</dbReference>